<dbReference type="InterPro" id="IPR015187">
    <property type="entry name" value="BRCA2_OB_1"/>
</dbReference>
<dbReference type="Gene3D" id="2.40.50.140">
    <property type="entry name" value="Nucleic acid-binding proteins"/>
    <property type="match status" value="3"/>
</dbReference>
<sequence>MPSYEMHPHSPSNSPPRKRPRLALFSPTYDDQLDDLSQEDLAACDEIEAKLSQSNYPSSSAAPETRNTTEAGPRDDPDNPFSSTTNDIRPAATGFSSAAKFPGFGSASTFRPSSDAIADDYARSPSPEAPADPDYDSWFAPAPVIPPVAFQTAKFAAATTLPQDAPIGFMKASNKGWIEPSSVALAKAKEKMDAIWADETTITRPIVTDSQAGPENSFKTASNLPRLASPERPALRPLENSFNSPSTPSPAQFSRPSSSSTLPTLASPSLGQLKGHAKTKAFKSPLLPQSAAKLFASSPLNPRGRPGLSTIITAGTQHPLAAPPLVAAAPETPLHAGAAAFMTPARPVQSTANFVRSRPAFVTPFKAGMKPGDPGRSQLEAKAKAKAVDVNLATPAKQFQPRTEVGTQKPRTAFFDLTPRPDRQTLLSSGLVPQEYTAEDLETMGIAADELKQITPALALYYSFHMPPSDASPSPPKLLGPAAALEELLGRGCTLATKLWVDNHWALILWKLAGMVSLDPESERNPQTKRWCWAEAIRQLLYRYERELNGGVRPPLRSIATQDAPASCPMVLCVSNITWSEPGVTDDGMPVAPHPELEVTDGWYRLRAQVDAPLARAARRGLIAVGRKIGVVGARLSSERKEASEVLEAYNSTTLILSGNSSHLVPWHAKLGFQIAPWVSTMNSLTADGGVIAAMDLVVLKTYPIAFLEFVEDENGEKQREGPRNQRDETEAEEKWKRRREVHESKLREELARKELRYQGYAERLERRAGTRFVPSVDDEPPDEIEELYEELEDPASAAAVLSRVSTNSAGWLARFIVDRAEKERERAGEEIEQELKTVCPAREVRNFRVLLVQDACTRRKGANRSAQLTVWDVLGLSTDVGQRYAVTNLIPTAQNSWMDCGAGSEIYLSTRRDSKFKRL</sequence>
<feature type="compositionally biased region" description="Polar residues" evidence="1">
    <location>
        <begin position="51"/>
        <end position="70"/>
    </location>
</feature>
<reference evidence="3" key="1">
    <citation type="submission" date="2023-03" db="EMBL/GenBank/DDBJ databases">
        <title>Massive genome expansion in bonnet fungi (Mycena s.s.) driven by repeated elements and novel gene families across ecological guilds.</title>
        <authorList>
            <consortium name="Lawrence Berkeley National Laboratory"/>
            <person name="Harder C.B."/>
            <person name="Miyauchi S."/>
            <person name="Viragh M."/>
            <person name="Kuo A."/>
            <person name="Thoen E."/>
            <person name="Andreopoulos B."/>
            <person name="Lu D."/>
            <person name="Skrede I."/>
            <person name="Drula E."/>
            <person name="Henrissat B."/>
            <person name="Morin E."/>
            <person name="Kohler A."/>
            <person name="Barry K."/>
            <person name="LaButti K."/>
            <person name="Morin E."/>
            <person name="Salamov A."/>
            <person name="Lipzen A."/>
            <person name="Mereny Z."/>
            <person name="Hegedus B."/>
            <person name="Baldrian P."/>
            <person name="Stursova M."/>
            <person name="Weitz H."/>
            <person name="Taylor A."/>
            <person name="Grigoriev I.V."/>
            <person name="Nagy L.G."/>
            <person name="Martin F."/>
            <person name="Kauserud H."/>
        </authorList>
    </citation>
    <scope>NUCLEOTIDE SEQUENCE</scope>
    <source>
        <strain evidence="3">CBHHK188m</strain>
    </source>
</reference>
<feature type="compositionally biased region" description="Basic and acidic residues" evidence="1">
    <location>
        <begin position="716"/>
        <end position="739"/>
    </location>
</feature>
<dbReference type="InterPro" id="IPR012340">
    <property type="entry name" value="NA-bd_OB-fold"/>
</dbReference>
<organism evidence="3 4">
    <name type="scientific">Mycena maculata</name>
    <dbReference type="NCBI Taxonomy" id="230809"/>
    <lineage>
        <taxon>Eukaryota</taxon>
        <taxon>Fungi</taxon>
        <taxon>Dikarya</taxon>
        <taxon>Basidiomycota</taxon>
        <taxon>Agaricomycotina</taxon>
        <taxon>Agaricomycetes</taxon>
        <taxon>Agaricomycetidae</taxon>
        <taxon>Agaricales</taxon>
        <taxon>Marasmiineae</taxon>
        <taxon>Mycenaceae</taxon>
        <taxon>Mycena</taxon>
    </lineage>
</organism>
<feature type="region of interest" description="Disordered" evidence="1">
    <location>
        <begin position="206"/>
        <end position="271"/>
    </location>
</feature>
<proteinExistence type="predicted"/>
<feature type="region of interest" description="Disordered" evidence="1">
    <location>
        <begin position="714"/>
        <end position="739"/>
    </location>
</feature>
<evidence type="ECO:0000313" key="3">
    <source>
        <dbReference type="EMBL" id="KAJ7754932.1"/>
    </source>
</evidence>
<accession>A0AAD7J2W9</accession>
<dbReference type="PANTHER" id="PTHR11289:SF0">
    <property type="entry name" value="BREAST CANCER TYPE 2 SUSCEPTIBILITY PROTEIN"/>
    <property type="match status" value="1"/>
</dbReference>
<dbReference type="SUPFAM" id="SSF50249">
    <property type="entry name" value="Nucleic acid-binding proteins"/>
    <property type="match status" value="2"/>
</dbReference>
<feature type="compositionally biased region" description="Acidic residues" evidence="1">
    <location>
        <begin position="31"/>
        <end position="46"/>
    </location>
</feature>
<evidence type="ECO:0000256" key="1">
    <source>
        <dbReference type="SAM" id="MobiDB-lite"/>
    </source>
</evidence>
<dbReference type="PANTHER" id="PTHR11289">
    <property type="entry name" value="BREAST CANCER TYPE 2 SUSCEPTIBILITY PROTEIN BRCA2"/>
    <property type="match status" value="1"/>
</dbReference>
<dbReference type="AlphaFoldDB" id="A0AAD7J2W9"/>
<dbReference type="SUPFAM" id="SSF81872">
    <property type="entry name" value="BRCA2 helical domain"/>
    <property type="match status" value="1"/>
</dbReference>
<comment type="caution">
    <text evidence="3">The sequence shown here is derived from an EMBL/GenBank/DDBJ whole genome shotgun (WGS) entry which is preliminary data.</text>
</comment>
<dbReference type="InterPro" id="IPR015525">
    <property type="entry name" value="BRCA2"/>
</dbReference>
<dbReference type="InterPro" id="IPR036315">
    <property type="entry name" value="BRCA2_hlx_sf"/>
</dbReference>
<evidence type="ECO:0000259" key="2">
    <source>
        <dbReference type="Pfam" id="PF09103"/>
    </source>
</evidence>
<dbReference type="Pfam" id="PF09103">
    <property type="entry name" value="BRCA-2_OB1"/>
    <property type="match status" value="1"/>
</dbReference>
<protein>
    <recommendedName>
        <fullName evidence="2">BRCA2 OB1 domain-containing protein</fullName>
    </recommendedName>
</protein>
<dbReference type="Proteomes" id="UP001215280">
    <property type="component" value="Unassembled WGS sequence"/>
</dbReference>
<dbReference type="GO" id="GO:0006355">
    <property type="term" value="P:regulation of DNA-templated transcription"/>
    <property type="evidence" value="ECO:0007669"/>
    <property type="project" value="TreeGrafter"/>
</dbReference>
<feature type="compositionally biased region" description="Low complexity" evidence="1">
    <location>
        <begin position="249"/>
        <end position="270"/>
    </location>
</feature>
<gene>
    <name evidence="3" type="ORF">DFH07DRAFT_885991</name>
</gene>
<keyword evidence="4" id="KW-1185">Reference proteome</keyword>
<feature type="region of interest" description="Disordered" evidence="1">
    <location>
        <begin position="1"/>
        <end position="138"/>
    </location>
</feature>
<dbReference type="EMBL" id="JARJLG010000065">
    <property type="protein sequence ID" value="KAJ7754932.1"/>
    <property type="molecule type" value="Genomic_DNA"/>
</dbReference>
<feature type="domain" description="BRCA2 OB1" evidence="2">
    <location>
        <begin position="554"/>
        <end position="674"/>
    </location>
</feature>
<evidence type="ECO:0000313" key="4">
    <source>
        <dbReference type="Proteomes" id="UP001215280"/>
    </source>
</evidence>
<feature type="compositionally biased region" description="Polar residues" evidence="1">
    <location>
        <begin position="206"/>
        <end position="223"/>
    </location>
</feature>
<name>A0AAD7J2W9_9AGAR</name>
<dbReference type="GO" id="GO:0000724">
    <property type="term" value="P:double-strand break repair via homologous recombination"/>
    <property type="evidence" value="ECO:0007669"/>
    <property type="project" value="InterPro"/>
</dbReference>